<gene>
    <name evidence="2" type="ORF">Syun_002276</name>
</gene>
<proteinExistence type="predicted"/>
<organism evidence="2 3">
    <name type="scientific">Stephania yunnanensis</name>
    <dbReference type="NCBI Taxonomy" id="152371"/>
    <lineage>
        <taxon>Eukaryota</taxon>
        <taxon>Viridiplantae</taxon>
        <taxon>Streptophyta</taxon>
        <taxon>Embryophyta</taxon>
        <taxon>Tracheophyta</taxon>
        <taxon>Spermatophyta</taxon>
        <taxon>Magnoliopsida</taxon>
        <taxon>Ranunculales</taxon>
        <taxon>Menispermaceae</taxon>
        <taxon>Menispermoideae</taxon>
        <taxon>Cissampelideae</taxon>
        <taxon>Stephania</taxon>
    </lineage>
</organism>
<reference evidence="2 3" key="1">
    <citation type="submission" date="2024-01" db="EMBL/GenBank/DDBJ databases">
        <title>Genome assemblies of Stephania.</title>
        <authorList>
            <person name="Yang L."/>
        </authorList>
    </citation>
    <scope>NUCLEOTIDE SEQUENCE [LARGE SCALE GENOMIC DNA]</scope>
    <source>
        <strain evidence="2">YNDBR</strain>
        <tissue evidence="2">Leaf</tissue>
    </source>
</reference>
<evidence type="ECO:0000256" key="1">
    <source>
        <dbReference type="SAM" id="MobiDB-lite"/>
    </source>
</evidence>
<evidence type="ECO:0000313" key="3">
    <source>
        <dbReference type="Proteomes" id="UP001420932"/>
    </source>
</evidence>
<evidence type="ECO:0000313" key="2">
    <source>
        <dbReference type="EMBL" id="KAK9170136.1"/>
    </source>
</evidence>
<comment type="caution">
    <text evidence="2">The sequence shown here is derived from an EMBL/GenBank/DDBJ whole genome shotgun (WGS) entry which is preliminary data.</text>
</comment>
<accession>A0AAP0LFG8</accession>
<sequence>MSAPPPPTKIPKSHPKVPPKSPNPPQRLVWSLLSTLVSPIPQSSTKITKSHKFVASLLSTLVSPYSLSRPLSLSTLVSSAAAAADPLMSSTGVIAST</sequence>
<dbReference type="EMBL" id="JBBNAF010000001">
    <property type="protein sequence ID" value="KAK9170136.1"/>
    <property type="molecule type" value="Genomic_DNA"/>
</dbReference>
<dbReference type="Proteomes" id="UP001420932">
    <property type="component" value="Unassembled WGS sequence"/>
</dbReference>
<protein>
    <submittedName>
        <fullName evidence="2">Uncharacterized protein</fullName>
    </submittedName>
</protein>
<name>A0AAP0LFG8_9MAGN</name>
<keyword evidence="3" id="KW-1185">Reference proteome</keyword>
<dbReference type="AlphaFoldDB" id="A0AAP0LFG8"/>
<feature type="region of interest" description="Disordered" evidence="1">
    <location>
        <begin position="1"/>
        <end position="25"/>
    </location>
</feature>